<comment type="subcellular location">
    <subcellularLocation>
        <location evidence="1">Membrane</location>
        <topology evidence="1">Multi-pass membrane protein</topology>
    </subcellularLocation>
</comment>
<comment type="similarity">
    <text evidence="2">Belongs to the CSC1 (TC 1.A.17) family.</text>
</comment>
<evidence type="ECO:0000256" key="2">
    <source>
        <dbReference type="ARBA" id="ARBA00007779"/>
    </source>
</evidence>
<evidence type="ECO:0000256" key="8">
    <source>
        <dbReference type="SAM" id="SignalP"/>
    </source>
</evidence>
<evidence type="ECO:0000256" key="7">
    <source>
        <dbReference type="SAM" id="Phobius"/>
    </source>
</evidence>
<name>A0A485LCR3_9STRA</name>
<dbReference type="GO" id="GO:0005227">
    <property type="term" value="F:calcium-activated cation channel activity"/>
    <property type="evidence" value="ECO:0007669"/>
    <property type="project" value="InterPro"/>
</dbReference>
<feature type="transmembrane region" description="Helical" evidence="7">
    <location>
        <begin position="137"/>
        <end position="157"/>
    </location>
</feature>
<feature type="transmembrane region" description="Helical" evidence="7">
    <location>
        <begin position="282"/>
        <end position="301"/>
    </location>
</feature>
<dbReference type="Pfam" id="PF13967">
    <property type="entry name" value="RSN1_TM"/>
    <property type="match status" value="1"/>
</dbReference>
<dbReference type="AlphaFoldDB" id="A0A485LCR3"/>
<feature type="chain" id="PRO_5036355585" evidence="8">
    <location>
        <begin position="19"/>
        <end position="986"/>
    </location>
</feature>
<feature type="transmembrane region" description="Helical" evidence="7">
    <location>
        <begin position="828"/>
        <end position="850"/>
    </location>
</feature>
<dbReference type="OrthoDB" id="1689567at2759"/>
<dbReference type="Pfam" id="PF02714">
    <property type="entry name" value="RSN1_7TM"/>
    <property type="match status" value="1"/>
</dbReference>
<dbReference type="Proteomes" id="UP000332933">
    <property type="component" value="Unassembled WGS sequence"/>
</dbReference>
<sequence length="986" mass="112735">MFKVNLFLLGLVICLVSCLDDVGVVLVPSGSANIVSGKNVSVTIFSDPAPTQDIVVKMVLTSRAQEDKKNFPIISPNPVRILAGNTSTTFVVQGRSEGRYYVQYQITQNSNYHVKHAESVILVLNANDGWEGMEFQVVLNITLFGAGFLFFLFRRLFPKVSLPFWKTQPVGLFEKINYENLPLQTFQVKYDVLQGASIWERAQQFFKLPCDGKDIVDIAGVDAALSMRLHLDMGHAFLFLSLFSVGMLIPIHYMSGKDHTDQYMNVTFQETTIGNVPLQSHWYWGHVVMTYLTAICVLGLLKRQIAVGNKLHAISTRSIGSRSILIYSGLPKTLNSFQLQKELSNISSPDDIKSAVVMHDLQGLYRILDQRLTLRNEYNRLIATYARTISGNVPGCVRWCPGDICCPSFIHVCSSYLRCLPCRSLCSRVGNQVQYSPDHSGKRDIDAILENALPRDKKRAEWIQQELESFPSHILDLYAKRTSTGAAFVVFSTVKARQDFEEKVKVAQRHYLPEVSFPWDVLSHRDLRQLEEQQVDTSILKNLVVRAAPEPNDVNWPNLTYQTRSWKRLLTFVFYQFATILIICLFSTPTAVLIYFKLDNESAIYTIFTQDTESIIAKFVTAYLPSLLLIGVNWCLLTSLFYMSIFEPWLSESERMQSFLKKGFAYLLLSSIILPSIGVTAVYLASEHGSSFHHGSESSYIEKFMFQLCRNFFIAYVCQRAFLGSILQLLRVGELLIYQPWLRARAVTETEMREAAKPWPYYFGYDYAIVLSTFMVTLLGVVLSPLLTPFGVSTQKAIYFYMKFFTMKYNLVYVHPKNAGRGYVAKSAYTIVFVCLVLFEFTVAVVILEVGRKEQFAAMVVLICTTVGLYLGWWRDLSKNLHHNFANWGFFHTNGNSKSNRIDKLKQLTEIMQKKEAFHRLSAFTSVMREAEEKRAYVNPYDAGLKVFNCIYTQQKIKSEWRDKQYAFNQMKSLVSKRKPFLKKKE</sequence>
<feature type="transmembrane region" description="Helical" evidence="7">
    <location>
        <begin position="572"/>
        <end position="596"/>
    </location>
</feature>
<keyword evidence="6 7" id="KW-0472">Membrane</keyword>
<dbReference type="InterPro" id="IPR045122">
    <property type="entry name" value="Csc1-like"/>
</dbReference>
<dbReference type="PANTHER" id="PTHR13018">
    <property type="entry name" value="PROBABLE MEMBRANE PROTEIN DUF221-RELATED"/>
    <property type="match status" value="1"/>
</dbReference>
<feature type="domain" description="CSC1/OSCA1-like N-terminal transmembrane" evidence="10">
    <location>
        <begin position="138"/>
        <end position="303"/>
    </location>
</feature>
<keyword evidence="3" id="KW-0813">Transport</keyword>
<reference evidence="11" key="2">
    <citation type="submission" date="2019-06" db="EMBL/GenBank/DDBJ databases">
        <title>Genomics analysis of Aphanomyces spp. identifies a new class of oomycete effector associated with host adaptation.</title>
        <authorList>
            <person name="Gaulin E."/>
        </authorList>
    </citation>
    <scope>NUCLEOTIDE SEQUENCE</scope>
    <source>
        <strain evidence="11">CBS 578.67</strain>
    </source>
</reference>
<dbReference type="EMBL" id="CAADRA010006393">
    <property type="protein sequence ID" value="VFT94789.1"/>
    <property type="molecule type" value="Genomic_DNA"/>
</dbReference>
<evidence type="ECO:0000256" key="6">
    <source>
        <dbReference type="ARBA" id="ARBA00023136"/>
    </source>
</evidence>
<keyword evidence="4 7" id="KW-0812">Transmembrane</keyword>
<dbReference type="InterPro" id="IPR032880">
    <property type="entry name" value="CSC1/OSCA1-like_N"/>
</dbReference>
<feature type="transmembrane region" description="Helical" evidence="7">
    <location>
        <begin position="798"/>
        <end position="816"/>
    </location>
</feature>
<evidence type="ECO:0000259" key="10">
    <source>
        <dbReference type="Pfam" id="PF13967"/>
    </source>
</evidence>
<proteinExistence type="inferred from homology"/>
<accession>A0A485LCR3</accession>
<dbReference type="PANTHER" id="PTHR13018:SF5">
    <property type="entry name" value="RE44586P"/>
    <property type="match status" value="1"/>
</dbReference>
<dbReference type="EMBL" id="VJMH01006372">
    <property type="protein sequence ID" value="KAF0690563.1"/>
    <property type="molecule type" value="Genomic_DNA"/>
</dbReference>
<reference evidence="12 13" key="1">
    <citation type="submission" date="2019-03" db="EMBL/GenBank/DDBJ databases">
        <authorList>
            <person name="Gaulin E."/>
            <person name="Dumas B."/>
        </authorList>
    </citation>
    <scope>NUCLEOTIDE SEQUENCE [LARGE SCALE GENOMIC DNA]</scope>
    <source>
        <strain evidence="12">CBS 568.67</strain>
    </source>
</reference>
<evidence type="ECO:0000313" key="11">
    <source>
        <dbReference type="EMBL" id="KAF0690563.1"/>
    </source>
</evidence>
<evidence type="ECO:0000256" key="1">
    <source>
        <dbReference type="ARBA" id="ARBA00004141"/>
    </source>
</evidence>
<evidence type="ECO:0000313" key="12">
    <source>
        <dbReference type="EMBL" id="VFT94789.1"/>
    </source>
</evidence>
<feature type="domain" description="CSC1/OSCA1-like 7TM region" evidence="9">
    <location>
        <begin position="574"/>
        <end position="844"/>
    </location>
</feature>
<keyword evidence="8" id="KW-0732">Signal</keyword>
<organism evidence="12 13">
    <name type="scientific">Aphanomyces stellatus</name>
    <dbReference type="NCBI Taxonomy" id="120398"/>
    <lineage>
        <taxon>Eukaryota</taxon>
        <taxon>Sar</taxon>
        <taxon>Stramenopiles</taxon>
        <taxon>Oomycota</taxon>
        <taxon>Saprolegniomycetes</taxon>
        <taxon>Saprolegniales</taxon>
        <taxon>Verrucalvaceae</taxon>
        <taxon>Aphanomyces</taxon>
    </lineage>
</organism>
<evidence type="ECO:0000256" key="3">
    <source>
        <dbReference type="ARBA" id="ARBA00022448"/>
    </source>
</evidence>
<feature type="transmembrane region" description="Helical" evidence="7">
    <location>
        <begin position="856"/>
        <end position="874"/>
    </location>
</feature>
<protein>
    <submittedName>
        <fullName evidence="12">Aste57867_18050 protein</fullName>
    </submittedName>
</protein>
<evidence type="ECO:0000256" key="4">
    <source>
        <dbReference type="ARBA" id="ARBA00022692"/>
    </source>
</evidence>
<dbReference type="InterPro" id="IPR003864">
    <property type="entry name" value="CSC1/OSCA1-like_7TM"/>
</dbReference>
<keyword evidence="13" id="KW-1185">Reference proteome</keyword>
<dbReference type="GO" id="GO:0005886">
    <property type="term" value="C:plasma membrane"/>
    <property type="evidence" value="ECO:0007669"/>
    <property type="project" value="TreeGrafter"/>
</dbReference>
<gene>
    <name evidence="12" type="primary">Aste57867_18050</name>
    <name evidence="11" type="ORF">As57867_017988</name>
    <name evidence="12" type="ORF">ASTE57867_18050</name>
</gene>
<evidence type="ECO:0000259" key="9">
    <source>
        <dbReference type="Pfam" id="PF02714"/>
    </source>
</evidence>
<feature type="transmembrane region" description="Helical" evidence="7">
    <location>
        <begin position="236"/>
        <end position="255"/>
    </location>
</feature>
<feature type="transmembrane region" description="Helical" evidence="7">
    <location>
        <begin position="762"/>
        <end position="786"/>
    </location>
</feature>
<evidence type="ECO:0000256" key="5">
    <source>
        <dbReference type="ARBA" id="ARBA00022989"/>
    </source>
</evidence>
<evidence type="ECO:0000313" key="13">
    <source>
        <dbReference type="Proteomes" id="UP000332933"/>
    </source>
</evidence>
<feature type="transmembrane region" description="Helical" evidence="7">
    <location>
        <begin position="616"/>
        <end position="643"/>
    </location>
</feature>
<feature type="signal peptide" evidence="8">
    <location>
        <begin position="1"/>
        <end position="18"/>
    </location>
</feature>
<feature type="transmembrane region" description="Helical" evidence="7">
    <location>
        <begin position="664"/>
        <end position="684"/>
    </location>
</feature>
<keyword evidence="5 7" id="KW-1133">Transmembrane helix</keyword>